<dbReference type="GO" id="GO:0005975">
    <property type="term" value="P:carbohydrate metabolic process"/>
    <property type="evidence" value="ECO:0007669"/>
    <property type="project" value="InterPro"/>
</dbReference>
<dbReference type="PANTHER" id="PTHR42812:SF5">
    <property type="entry name" value="ENDO-ARABINASE"/>
    <property type="match status" value="1"/>
</dbReference>
<name>A0AAE3SJM7_9BACT</name>
<dbReference type="AlphaFoldDB" id="A0AAE3SJM7"/>
<dbReference type="Pfam" id="PF04616">
    <property type="entry name" value="Glyco_hydro_43"/>
    <property type="match status" value="1"/>
</dbReference>
<reference evidence="7" key="1">
    <citation type="submission" date="2022-10" db="EMBL/GenBank/DDBJ databases">
        <authorList>
            <person name="Yu W.X."/>
        </authorList>
    </citation>
    <scope>NUCLEOTIDE SEQUENCE</scope>
    <source>
        <strain evidence="7">D04</strain>
    </source>
</reference>
<evidence type="ECO:0000313" key="8">
    <source>
        <dbReference type="Proteomes" id="UP001207408"/>
    </source>
</evidence>
<dbReference type="InterPro" id="IPR051795">
    <property type="entry name" value="Glycosyl_Hydrlase_43"/>
</dbReference>
<dbReference type="EMBL" id="JAPDPI010000003">
    <property type="protein sequence ID" value="MCW3804520.1"/>
    <property type="molecule type" value="Genomic_DNA"/>
</dbReference>
<feature type="domain" description="F5/8 type C" evidence="6">
    <location>
        <begin position="335"/>
        <end position="480"/>
    </location>
</feature>
<keyword evidence="3 5" id="KW-0326">Glycosidase</keyword>
<evidence type="ECO:0000313" key="7">
    <source>
        <dbReference type="EMBL" id="MCW3804520.1"/>
    </source>
</evidence>
<keyword evidence="8" id="KW-1185">Reference proteome</keyword>
<dbReference type="PROSITE" id="PS50022">
    <property type="entry name" value="FA58C_3"/>
    <property type="match status" value="1"/>
</dbReference>
<dbReference type="Gene3D" id="2.60.40.10">
    <property type="entry name" value="Immunoglobulins"/>
    <property type="match status" value="1"/>
</dbReference>
<dbReference type="Gene3D" id="2.115.10.20">
    <property type="entry name" value="Glycosyl hydrolase domain, family 43"/>
    <property type="match status" value="1"/>
</dbReference>
<dbReference type="Gene3D" id="2.60.120.260">
    <property type="entry name" value="Galactose-binding domain-like"/>
    <property type="match status" value="1"/>
</dbReference>
<dbReference type="InterPro" id="IPR006710">
    <property type="entry name" value="Glyco_hydro_43"/>
</dbReference>
<sequence length="577" mass="65943">MICSKLIIPVKRIAFVGLIISMFGCSKPKHQSFCNPVNLRYRFQLDHPSRREAADPSVVFYKGAYYMFLSKSGGYYTSENLIDWKLITTEDLPIEEYAPTAVVMRDSIFFMAINQKVYKTALPESGQWEVAQDSVGMRSLDPMLFHDTNGRVYLYHGLSPRLPIRGIELDAQTFKPIGDEVEILNTDNKLHGWERTGDYNFGLKKRPYLEGAFVTSHNDKYYMQYSVPGTQFKSYADGMYVSENPLGPYQLAQHNPFSYKPEGFIAGAGHGSTFQDEYGNYWYAGTMTISVKNSLERRVGIFPAFFDEDGVFYAYTGFGDYPHQMPAKKMKDYKDYQPKWMLLSYNKPVEVSSEVDGHAKELAVNEDVRTYWSAASGNREEWLLVDLEETYDVGALQVNFAEQGTSLVGRAEDIYYQYKVEYSNDKKIWEVLVDKSENTIDAPHDYIELGKTVKARYVRITNLKVPDGKFAISGLRVFGKGTGAVPPAVENFSVVRDSVDGCHVKLNWEKAEEAIGYNVRYGISPDKLYHNYQVYNVDSLDVYSLNSELDYYFTIDAFNENGIFEGDKVIKIQKIKK</sequence>
<organism evidence="7 8">
    <name type="scientific">Plebeiibacterium marinum</name>
    <dbReference type="NCBI Taxonomy" id="2992111"/>
    <lineage>
        <taxon>Bacteria</taxon>
        <taxon>Pseudomonadati</taxon>
        <taxon>Bacteroidota</taxon>
        <taxon>Bacteroidia</taxon>
        <taxon>Marinilabiliales</taxon>
        <taxon>Marinilabiliaceae</taxon>
        <taxon>Plebeiibacterium</taxon>
    </lineage>
</organism>
<accession>A0AAE3SJM7</accession>
<evidence type="ECO:0000256" key="5">
    <source>
        <dbReference type="RuleBase" id="RU361187"/>
    </source>
</evidence>
<dbReference type="PROSITE" id="PS51257">
    <property type="entry name" value="PROKAR_LIPOPROTEIN"/>
    <property type="match status" value="1"/>
</dbReference>
<protein>
    <submittedName>
        <fullName evidence="7">Family 43 glycosylhydrolase</fullName>
    </submittedName>
</protein>
<dbReference type="InterPro" id="IPR000421">
    <property type="entry name" value="FA58C"/>
</dbReference>
<evidence type="ECO:0000256" key="3">
    <source>
        <dbReference type="ARBA" id="ARBA00023295"/>
    </source>
</evidence>
<dbReference type="Proteomes" id="UP001207408">
    <property type="component" value="Unassembled WGS sequence"/>
</dbReference>
<proteinExistence type="inferred from homology"/>
<dbReference type="InterPro" id="IPR008979">
    <property type="entry name" value="Galactose-bd-like_sf"/>
</dbReference>
<evidence type="ECO:0000256" key="4">
    <source>
        <dbReference type="PIRSR" id="PIRSR606710-2"/>
    </source>
</evidence>
<dbReference type="SUPFAM" id="SSF49265">
    <property type="entry name" value="Fibronectin type III"/>
    <property type="match status" value="1"/>
</dbReference>
<comment type="similarity">
    <text evidence="1 5">Belongs to the glycosyl hydrolase 43 family.</text>
</comment>
<dbReference type="RefSeq" id="WP_301197741.1">
    <property type="nucleotide sequence ID" value="NZ_JAPDPI010000003.1"/>
</dbReference>
<dbReference type="SUPFAM" id="SSF49785">
    <property type="entry name" value="Galactose-binding domain-like"/>
    <property type="match status" value="1"/>
</dbReference>
<dbReference type="InterPro" id="IPR013783">
    <property type="entry name" value="Ig-like_fold"/>
</dbReference>
<evidence type="ECO:0000256" key="1">
    <source>
        <dbReference type="ARBA" id="ARBA00009865"/>
    </source>
</evidence>
<feature type="site" description="Important for catalytic activity, responsible for pKa modulation of the active site Glu and correct orientation of both the proton donor and substrate" evidence="4">
    <location>
        <position position="141"/>
    </location>
</feature>
<comment type="caution">
    <text evidence="7">The sequence shown here is derived from an EMBL/GenBank/DDBJ whole genome shotgun (WGS) entry which is preliminary data.</text>
</comment>
<dbReference type="GO" id="GO:0004553">
    <property type="term" value="F:hydrolase activity, hydrolyzing O-glycosyl compounds"/>
    <property type="evidence" value="ECO:0007669"/>
    <property type="project" value="InterPro"/>
</dbReference>
<evidence type="ECO:0000259" key="6">
    <source>
        <dbReference type="PROSITE" id="PS50022"/>
    </source>
</evidence>
<dbReference type="CDD" id="cd08982">
    <property type="entry name" value="GH43-like"/>
    <property type="match status" value="1"/>
</dbReference>
<evidence type="ECO:0000256" key="2">
    <source>
        <dbReference type="ARBA" id="ARBA00022801"/>
    </source>
</evidence>
<dbReference type="Pfam" id="PF00754">
    <property type="entry name" value="F5_F8_type_C"/>
    <property type="match status" value="1"/>
</dbReference>
<dbReference type="SUPFAM" id="SSF75005">
    <property type="entry name" value="Arabinanase/levansucrase/invertase"/>
    <property type="match status" value="1"/>
</dbReference>
<gene>
    <name evidence="7" type="ORF">OM074_02720</name>
</gene>
<dbReference type="PANTHER" id="PTHR42812">
    <property type="entry name" value="BETA-XYLOSIDASE"/>
    <property type="match status" value="1"/>
</dbReference>
<keyword evidence="2 5" id="KW-0378">Hydrolase</keyword>
<dbReference type="InterPro" id="IPR036116">
    <property type="entry name" value="FN3_sf"/>
</dbReference>
<dbReference type="InterPro" id="IPR023296">
    <property type="entry name" value="Glyco_hydro_beta-prop_sf"/>
</dbReference>